<dbReference type="PROSITE" id="PS50887">
    <property type="entry name" value="GGDEF"/>
    <property type="match status" value="1"/>
</dbReference>
<dbReference type="SUPFAM" id="SSF141868">
    <property type="entry name" value="EAL domain-like"/>
    <property type="match status" value="1"/>
</dbReference>
<evidence type="ECO:0000259" key="4">
    <source>
        <dbReference type="PROSITE" id="PS50883"/>
    </source>
</evidence>
<dbReference type="InterPro" id="IPR052155">
    <property type="entry name" value="Biofilm_reg_signaling"/>
</dbReference>
<dbReference type="CDD" id="cd00156">
    <property type="entry name" value="REC"/>
    <property type="match status" value="1"/>
</dbReference>
<dbReference type="InterPro" id="IPR001633">
    <property type="entry name" value="EAL_dom"/>
</dbReference>
<evidence type="ECO:0000313" key="6">
    <source>
        <dbReference type="EMBL" id="MBE9032719.1"/>
    </source>
</evidence>
<proteinExistence type="predicted"/>
<dbReference type="PANTHER" id="PTHR44757:SF2">
    <property type="entry name" value="BIOFILM ARCHITECTURE MAINTENANCE PROTEIN MBAA"/>
    <property type="match status" value="1"/>
</dbReference>
<dbReference type="SMART" id="SM00267">
    <property type="entry name" value="GGDEF"/>
    <property type="match status" value="1"/>
</dbReference>
<dbReference type="AlphaFoldDB" id="A0A928Z5D8"/>
<dbReference type="NCBIfam" id="TIGR00254">
    <property type="entry name" value="GGDEF"/>
    <property type="match status" value="1"/>
</dbReference>
<evidence type="ECO:0000259" key="3">
    <source>
        <dbReference type="PROSITE" id="PS50110"/>
    </source>
</evidence>
<dbReference type="CDD" id="cd01948">
    <property type="entry name" value="EAL"/>
    <property type="match status" value="1"/>
</dbReference>
<protein>
    <submittedName>
        <fullName evidence="6">Diguanylate cyclase</fullName>
    </submittedName>
</protein>
<dbReference type="InterPro" id="IPR035919">
    <property type="entry name" value="EAL_sf"/>
</dbReference>
<feature type="domain" description="EAL" evidence="4">
    <location>
        <begin position="372"/>
        <end position="490"/>
    </location>
</feature>
<comment type="caution">
    <text evidence="1">Lacks conserved residue(s) required for the propagation of feature annotation.</text>
</comment>
<organism evidence="6 7">
    <name type="scientific">Romeriopsis navalis LEGE 11480</name>
    <dbReference type="NCBI Taxonomy" id="2777977"/>
    <lineage>
        <taxon>Bacteria</taxon>
        <taxon>Bacillati</taxon>
        <taxon>Cyanobacteriota</taxon>
        <taxon>Cyanophyceae</taxon>
        <taxon>Leptolyngbyales</taxon>
        <taxon>Leptolyngbyaceae</taxon>
        <taxon>Romeriopsis</taxon>
        <taxon>Romeriopsis navalis</taxon>
    </lineage>
</organism>
<dbReference type="PROSITE" id="PS50883">
    <property type="entry name" value="EAL"/>
    <property type="match status" value="1"/>
</dbReference>
<comment type="caution">
    <text evidence="6">The sequence shown here is derived from an EMBL/GenBank/DDBJ whole genome shotgun (WGS) entry which is preliminary data.</text>
</comment>
<dbReference type="Gene3D" id="3.30.70.270">
    <property type="match status" value="1"/>
</dbReference>
<evidence type="ECO:0000256" key="2">
    <source>
        <dbReference type="SAM" id="MobiDB-lite"/>
    </source>
</evidence>
<evidence type="ECO:0000313" key="7">
    <source>
        <dbReference type="Proteomes" id="UP000625316"/>
    </source>
</evidence>
<dbReference type="SUPFAM" id="SSF52172">
    <property type="entry name" value="CheY-like"/>
    <property type="match status" value="1"/>
</dbReference>
<feature type="domain" description="GGDEF" evidence="5">
    <location>
        <begin position="232"/>
        <end position="363"/>
    </location>
</feature>
<feature type="non-terminal residue" evidence="6">
    <location>
        <position position="490"/>
    </location>
</feature>
<dbReference type="GO" id="GO:0000160">
    <property type="term" value="P:phosphorelay signal transduction system"/>
    <property type="evidence" value="ECO:0007669"/>
    <property type="project" value="InterPro"/>
</dbReference>
<dbReference type="PROSITE" id="PS50110">
    <property type="entry name" value="RESPONSE_REGULATORY"/>
    <property type="match status" value="1"/>
</dbReference>
<dbReference type="Gene3D" id="3.40.50.2300">
    <property type="match status" value="1"/>
</dbReference>
<accession>A0A928Z5D8</accession>
<reference evidence="6" key="1">
    <citation type="submission" date="2020-10" db="EMBL/GenBank/DDBJ databases">
        <authorList>
            <person name="Castelo-Branco R."/>
            <person name="Eusebio N."/>
            <person name="Adriana R."/>
            <person name="Vieira A."/>
            <person name="Brugerolle De Fraissinette N."/>
            <person name="Rezende De Castro R."/>
            <person name="Schneider M.P."/>
            <person name="Vasconcelos V."/>
            <person name="Leao P.N."/>
        </authorList>
    </citation>
    <scope>NUCLEOTIDE SEQUENCE</scope>
    <source>
        <strain evidence="6">LEGE 11480</strain>
    </source>
</reference>
<dbReference type="Pfam" id="PF00072">
    <property type="entry name" value="Response_reg"/>
    <property type="match status" value="1"/>
</dbReference>
<dbReference type="RefSeq" id="WP_264327536.1">
    <property type="nucleotide sequence ID" value="NZ_JADEXQ010000120.1"/>
</dbReference>
<evidence type="ECO:0000259" key="5">
    <source>
        <dbReference type="PROSITE" id="PS50887"/>
    </source>
</evidence>
<dbReference type="InterPro" id="IPR011006">
    <property type="entry name" value="CheY-like_superfamily"/>
</dbReference>
<dbReference type="Gene3D" id="3.20.20.450">
    <property type="entry name" value="EAL domain"/>
    <property type="match status" value="1"/>
</dbReference>
<dbReference type="InterPro" id="IPR029787">
    <property type="entry name" value="Nucleotide_cyclase"/>
</dbReference>
<dbReference type="InterPro" id="IPR000160">
    <property type="entry name" value="GGDEF_dom"/>
</dbReference>
<dbReference type="Pfam" id="PF00563">
    <property type="entry name" value="EAL"/>
    <property type="match status" value="1"/>
</dbReference>
<feature type="region of interest" description="Disordered" evidence="2">
    <location>
        <begin position="1"/>
        <end position="32"/>
    </location>
</feature>
<feature type="domain" description="Response regulatory" evidence="3">
    <location>
        <begin position="61"/>
        <end position="177"/>
    </location>
</feature>
<dbReference type="SMART" id="SM00448">
    <property type="entry name" value="REC"/>
    <property type="match status" value="1"/>
</dbReference>
<dbReference type="InterPro" id="IPR001789">
    <property type="entry name" value="Sig_transdc_resp-reg_receiver"/>
</dbReference>
<dbReference type="Proteomes" id="UP000625316">
    <property type="component" value="Unassembled WGS sequence"/>
</dbReference>
<dbReference type="Pfam" id="PF00990">
    <property type="entry name" value="GGDEF"/>
    <property type="match status" value="1"/>
</dbReference>
<name>A0A928Z5D8_9CYAN</name>
<dbReference type="SMART" id="SM00052">
    <property type="entry name" value="EAL"/>
    <property type="match status" value="1"/>
</dbReference>
<gene>
    <name evidence="6" type="ORF">IQ266_23560</name>
</gene>
<dbReference type="CDD" id="cd01949">
    <property type="entry name" value="GGDEF"/>
    <property type="match status" value="1"/>
</dbReference>
<sequence>MSGRSSQRLHDHGQRYPDWMGETAMLPDKLPVPEQAVAAAAADQNAPPSQPDLENRRSMKTILVLEPDRTARELILGILNRQGFRALVATDAAIALRQARAHVPDVIIAAMQIPQTDGGELLRQIRQDPKLASTAFIFLSHRASRQQIRHSLSLGADDCLAKPLVPREIQQAIMVCLDRQARMLHPYEQKVQRNKLVLERLAYWDEVTGLPNRRLFAQQVQQVMTHARQVQQSVAMFYLNVDQLHAITVTFGQEMGSALLQAVSQRLKQVEALAICRLGDSEFGLVFADVWQHQQVAHMAQRVMDVVTEPYTLNGHEVRIQVSIGVASYPQHGHNSEMLLMQANTAMRWCQQQGQSGYRFYNPTMTTVEAERHLIATDLGRAIEREELEVHYQPQIDVSSGRMIGVEALIRWRHPQRGMISPATFVPIAEELGLIVPIGEWVLRTACAEFEKIQQQLSSPVKLSVNLSMRQLQQANFLEMVEQILQATSI</sequence>
<dbReference type="PANTHER" id="PTHR44757">
    <property type="entry name" value="DIGUANYLATE CYCLASE DGCP"/>
    <property type="match status" value="1"/>
</dbReference>
<evidence type="ECO:0000256" key="1">
    <source>
        <dbReference type="PROSITE-ProRule" id="PRU00169"/>
    </source>
</evidence>
<keyword evidence="7" id="KW-1185">Reference proteome</keyword>
<dbReference type="EMBL" id="JADEXQ010000120">
    <property type="protein sequence ID" value="MBE9032719.1"/>
    <property type="molecule type" value="Genomic_DNA"/>
</dbReference>
<dbReference type="InterPro" id="IPR043128">
    <property type="entry name" value="Rev_trsase/Diguanyl_cyclase"/>
</dbReference>
<dbReference type="SUPFAM" id="SSF55073">
    <property type="entry name" value="Nucleotide cyclase"/>
    <property type="match status" value="1"/>
</dbReference>